<dbReference type="OrthoDB" id="929868at2"/>
<evidence type="ECO:0000313" key="3">
    <source>
        <dbReference type="EMBL" id="SKB29492.1"/>
    </source>
</evidence>
<name>A0A1T5A3C3_9SPHI</name>
<proteinExistence type="predicted"/>
<evidence type="ECO:0000313" key="4">
    <source>
        <dbReference type="Proteomes" id="UP000190541"/>
    </source>
</evidence>
<reference evidence="3 4" key="1">
    <citation type="submission" date="2017-02" db="EMBL/GenBank/DDBJ databases">
        <authorList>
            <person name="Peterson S.W."/>
        </authorList>
    </citation>
    <scope>NUCLEOTIDE SEQUENCE [LARGE SCALE GENOMIC DNA]</scope>
    <source>
        <strain evidence="3 4">DSM 22899</strain>
    </source>
</reference>
<dbReference type="STRING" id="623280.SAMN05660226_00533"/>
<feature type="domain" description="3-keto-alpha-glucoside-1,2-lyase/3-keto-2-hydroxy-glucal hydratase" evidence="2">
    <location>
        <begin position="44"/>
        <end position="259"/>
    </location>
</feature>
<gene>
    <name evidence="3" type="ORF">SAMN05660226_00533</name>
</gene>
<protein>
    <recommendedName>
        <fullName evidence="2">3-keto-alpha-glucoside-1,2-lyase/3-keto-2-hydroxy-glucal hydratase domain-containing protein</fullName>
    </recommendedName>
</protein>
<dbReference type="Gene3D" id="2.60.120.560">
    <property type="entry name" value="Exo-inulinase, domain 1"/>
    <property type="match status" value="1"/>
</dbReference>
<dbReference type="AlphaFoldDB" id="A0A1T5A3C3"/>
<feature type="chain" id="PRO_5012707578" description="3-keto-alpha-glucoside-1,2-lyase/3-keto-2-hydroxy-glucal hydratase domain-containing protein" evidence="1">
    <location>
        <begin position="26"/>
        <end position="261"/>
    </location>
</feature>
<evidence type="ECO:0000259" key="2">
    <source>
        <dbReference type="Pfam" id="PF06439"/>
    </source>
</evidence>
<sequence>MLKSWSYLRRYISAGGFVLCALALASCTSGGKQQTEQPGNQDEFAVLFDGVSLAGWRGDSALWRVEDGAIVGEITPDRKLERNSFIIWEGGRPADFELIAEYRLTGQGNSGFNYRSEELPDVPFALRGYQADIDAANTYTGQNYEERGRTILAFPGQQMRLPPVEGEIGDYAKGNVWTAGVETGSLGDRDSLKAHIKHEDWNELRIVAKGNRLQHYINGILMSEVVDDDEKNRKFEGLMGFQVHVGPPMKIAFRNIRLKNL</sequence>
<evidence type="ECO:0000256" key="1">
    <source>
        <dbReference type="SAM" id="SignalP"/>
    </source>
</evidence>
<dbReference type="Pfam" id="PF06439">
    <property type="entry name" value="3keto-disac_hyd"/>
    <property type="match status" value="1"/>
</dbReference>
<keyword evidence="4" id="KW-1185">Reference proteome</keyword>
<organism evidence="3 4">
    <name type="scientific">Parapedobacter luteus</name>
    <dbReference type="NCBI Taxonomy" id="623280"/>
    <lineage>
        <taxon>Bacteria</taxon>
        <taxon>Pseudomonadati</taxon>
        <taxon>Bacteroidota</taxon>
        <taxon>Sphingobacteriia</taxon>
        <taxon>Sphingobacteriales</taxon>
        <taxon>Sphingobacteriaceae</taxon>
        <taxon>Parapedobacter</taxon>
    </lineage>
</organism>
<dbReference type="RefSeq" id="WP_079715253.1">
    <property type="nucleotide sequence ID" value="NZ_FUYS01000001.1"/>
</dbReference>
<dbReference type="Proteomes" id="UP000190541">
    <property type="component" value="Unassembled WGS sequence"/>
</dbReference>
<accession>A0A1T5A3C3</accession>
<dbReference type="PROSITE" id="PS51257">
    <property type="entry name" value="PROKAR_LIPOPROTEIN"/>
    <property type="match status" value="1"/>
</dbReference>
<dbReference type="GO" id="GO:0016787">
    <property type="term" value="F:hydrolase activity"/>
    <property type="evidence" value="ECO:0007669"/>
    <property type="project" value="InterPro"/>
</dbReference>
<keyword evidence="1" id="KW-0732">Signal</keyword>
<dbReference type="EMBL" id="FUYS01000001">
    <property type="protein sequence ID" value="SKB29492.1"/>
    <property type="molecule type" value="Genomic_DNA"/>
</dbReference>
<dbReference type="InterPro" id="IPR010496">
    <property type="entry name" value="AL/BT2_dom"/>
</dbReference>
<feature type="signal peptide" evidence="1">
    <location>
        <begin position="1"/>
        <end position="25"/>
    </location>
</feature>